<dbReference type="InterPro" id="IPR052110">
    <property type="entry name" value="MCFD2-like"/>
</dbReference>
<dbReference type="InterPro" id="IPR018247">
    <property type="entry name" value="EF_Hand_1_Ca_BS"/>
</dbReference>
<keyword evidence="7" id="KW-1185">Reference proteome</keyword>
<dbReference type="Proteomes" id="UP001497623">
    <property type="component" value="Unassembled WGS sequence"/>
</dbReference>
<comment type="caution">
    <text evidence="6">The sequence shown here is derived from an EMBL/GenBank/DDBJ whole genome shotgun (WGS) entry which is preliminary data.</text>
</comment>
<feature type="compositionally biased region" description="Basic residues" evidence="4">
    <location>
        <begin position="35"/>
        <end position="50"/>
    </location>
</feature>
<evidence type="ECO:0000256" key="1">
    <source>
        <dbReference type="ARBA" id="ARBA00022729"/>
    </source>
</evidence>
<dbReference type="AlphaFoldDB" id="A0AAV2RDM6"/>
<feature type="chain" id="PRO_5044010766" evidence="5">
    <location>
        <begin position="24"/>
        <end position="213"/>
    </location>
</feature>
<dbReference type="InterPro" id="IPR011992">
    <property type="entry name" value="EF-hand-dom_pair"/>
</dbReference>
<evidence type="ECO:0000256" key="3">
    <source>
        <dbReference type="ARBA" id="ARBA00022837"/>
    </source>
</evidence>
<organism evidence="6 7">
    <name type="scientific">Meganyctiphanes norvegica</name>
    <name type="common">Northern krill</name>
    <name type="synonym">Thysanopoda norvegica</name>
    <dbReference type="NCBI Taxonomy" id="48144"/>
    <lineage>
        <taxon>Eukaryota</taxon>
        <taxon>Metazoa</taxon>
        <taxon>Ecdysozoa</taxon>
        <taxon>Arthropoda</taxon>
        <taxon>Crustacea</taxon>
        <taxon>Multicrustacea</taxon>
        <taxon>Malacostraca</taxon>
        <taxon>Eumalacostraca</taxon>
        <taxon>Eucarida</taxon>
        <taxon>Euphausiacea</taxon>
        <taxon>Euphausiidae</taxon>
        <taxon>Meganyctiphanes</taxon>
    </lineage>
</organism>
<keyword evidence="2" id="KW-0677">Repeat</keyword>
<feature type="signal peptide" evidence="5">
    <location>
        <begin position="1"/>
        <end position="23"/>
    </location>
</feature>
<accession>A0AAV2RDM6</accession>
<feature type="region of interest" description="Disordered" evidence="4">
    <location>
        <begin position="33"/>
        <end position="58"/>
    </location>
</feature>
<gene>
    <name evidence="6" type="ORF">MNOR_LOCUS23041</name>
</gene>
<keyword evidence="3" id="KW-0106">Calcium</keyword>
<keyword evidence="1 5" id="KW-0732">Signal</keyword>
<dbReference type="PANTHER" id="PTHR23104">
    <property type="entry name" value="MULTIPLE COAGULATION FACTOR DEFICIENCY PROTEIN 2 NEURAL STEM CELL DERIVED NEURONAL SURVIVAL PROTEIN"/>
    <property type="match status" value="1"/>
</dbReference>
<reference evidence="6 7" key="1">
    <citation type="submission" date="2024-05" db="EMBL/GenBank/DDBJ databases">
        <authorList>
            <person name="Wallberg A."/>
        </authorList>
    </citation>
    <scope>NUCLEOTIDE SEQUENCE [LARGE SCALE GENOMIC DNA]</scope>
</reference>
<name>A0AAV2RDM6_MEGNR</name>
<dbReference type="EMBL" id="CAXKWB010019901">
    <property type="protein sequence ID" value="CAL4122319.1"/>
    <property type="molecule type" value="Genomic_DNA"/>
</dbReference>
<dbReference type="PANTHER" id="PTHR23104:SF1">
    <property type="entry name" value="EF-HAND DOMAIN-CONTAINING PROTEIN"/>
    <property type="match status" value="1"/>
</dbReference>
<evidence type="ECO:0000256" key="2">
    <source>
        <dbReference type="ARBA" id="ARBA00022737"/>
    </source>
</evidence>
<evidence type="ECO:0000256" key="5">
    <source>
        <dbReference type="SAM" id="SignalP"/>
    </source>
</evidence>
<evidence type="ECO:0000313" key="6">
    <source>
        <dbReference type="EMBL" id="CAL4122319.1"/>
    </source>
</evidence>
<proteinExistence type="predicted"/>
<dbReference type="SUPFAM" id="SSF47473">
    <property type="entry name" value="EF-hand"/>
    <property type="match status" value="1"/>
</dbReference>
<sequence>MAVALWNTLFTLVFCAVVTVTVSVNSGDGYGQLRSRNKAGHPHKEHHSHKQIQVPKSGEKHDVKFLADDEVMHDHDHLEEELPSYLTKEQINEMTPAEKDYHYFKLHDYDDNRYLDGLELLSALSHVVQHDYEDEDRQREEERDALLSEEERKVIQEHRHKQREEKRTQMEDFYIELIDRELNELDANNDGVLSYIEYIIGRRRKDGQTHYRH</sequence>
<protein>
    <submittedName>
        <fullName evidence="6">Uncharacterized protein</fullName>
    </submittedName>
</protein>
<evidence type="ECO:0000256" key="4">
    <source>
        <dbReference type="SAM" id="MobiDB-lite"/>
    </source>
</evidence>
<dbReference type="Gene3D" id="1.10.238.10">
    <property type="entry name" value="EF-hand"/>
    <property type="match status" value="1"/>
</dbReference>
<evidence type="ECO:0000313" key="7">
    <source>
        <dbReference type="Proteomes" id="UP001497623"/>
    </source>
</evidence>
<dbReference type="PROSITE" id="PS00018">
    <property type="entry name" value="EF_HAND_1"/>
    <property type="match status" value="2"/>
</dbReference>
<feature type="region of interest" description="Disordered" evidence="4">
    <location>
        <begin position="131"/>
        <end position="166"/>
    </location>
</feature>